<dbReference type="InterPro" id="IPR055170">
    <property type="entry name" value="GFO_IDH_MocA-like_dom"/>
</dbReference>
<evidence type="ECO:0000313" key="4">
    <source>
        <dbReference type="EMBL" id="KAF0921267.1"/>
    </source>
</evidence>
<evidence type="ECO:0000259" key="2">
    <source>
        <dbReference type="Pfam" id="PF01408"/>
    </source>
</evidence>
<gene>
    <name evidence="4" type="ORF">E2562_003076</name>
</gene>
<evidence type="ECO:0000259" key="3">
    <source>
        <dbReference type="Pfam" id="PF22725"/>
    </source>
</evidence>
<dbReference type="Proteomes" id="UP000479710">
    <property type="component" value="Unassembled WGS sequence"/>
</dbReference>
<dbReference type="Gene3D" id="3.40.50.720">
    <property type="entry name" value="NAD(P)-binding Rossmann-like Domain"/>
    <property type="match status" value="1"/>
</dbReference>
<organism evidence="4 5">
    <name type="scientific">Oryza meyeriana var. granulata</name>
    <dbReference type="NCBI Taxonomy" id="110450"/>
    <lineage>
        <taxon>Eukaryota</taxon>
        <taxon>Viridiplantae</taxon>
        <taxon>Streptophyta</taxon>
        <taxon>Embryophyta</taxon>
        <taxon>Tracheophyta</taxon>
        <taxon>Spermatophyta</taxon>
        <taxon>Magnoliopsida</taxon>
        <taxon>Liliopsida</taxon>
        <taxon>Poales</taxon>
        <taxon>Poaceae</taxon>
        <taxon>BOP clade</taxon>
        <taxon>Oryzoideae</taxon>
        <taxon>Oryzeae</taxon>
        <taxon>Oryzinae</taxon>
        <taxon>Oryza</taxon>
        <taxon>Oryza meyeriana</taxon>
    </lineage>
</organism>
<dbReference type="InterPro" id="IPR036291">
    <property type="entry name" value="NAD(P)-bd_dom_sf"/>
</dbReference>
<protein>
    <submittedName>
        <fullName evidence="4">Uncharacterized protein</fullName>
    </submittedName>
</protein>
<dbReference type="SUPFAM" id="SSF51735">
    <property type="entry name" value="NAD(P)-binding Rossmann-fold domains"/>
    <property type="match status" value="1"/>
</dbReference>
<proteinExistence type="inferred from homology"/>
<comment type="similarity">
    <text evidence="1">Belongs to the Gfo/Idh/MocA family.</text>
</comment>
<dbReference type="SUPFAM" id="SSF55347">
    <property type="entry name" value="Glyceraldehyde-3-phosphate dehydrogenase-like, C-terminal domain"/>
    <property type="match status" value="1"/>
</dbReference>
<feature type="domain" description="Gfo/Idh/MocA-like oxidoreductase N-terminal" evidence="2">
    <location>
        <begin position="21"/>
        <end position="144"/>
    </location>
</feature>
<evidence type="ECO:0000256" key="1">
    <source>
        <dbReference type="ARBA" id="ARBA00010928"/>
    </source>
</evidence>
<dbReference type="Pfam" id="PF01408">
    <property type="entry name" value="GFO_IDH_MocA"/>
    <property type="match status" value="1"/>
</dbReference>
<dbReference type="OrthoDB" id="2129491at2759"/>
<dbReference type="GO" id="GO:0000166">
    <property type="term" value="F:nucleotide binding"/>
    <property type="evidence" value="ECO:0007669"/>
    <property type="project" value="InterPro"/>
</dbReference>
<sequence>MSSSSSSPPAAAPPPEEPRPVRFGILGCASIARKLARAMLLAPGAVVAAVGSRSEGKARGFAEETGLLRQGGAAPRLHGSYEALLDDPSVDAVYLPLPTSLHVRWATAAAARGKHVLLEKPAALCAADLDAILAACEAAGVQFMDATMWMHHPRTAKMRELVADKATTGDVRVINSLFSFRADEEFLHNDIRVKPDLDALGALGDVGWYCIRAILWAVDYELPKTVIALRNPVRNQAGVLLACGATLYWADGKIAIFNCSFLTNLTMDMTIVGTNGTLHVTDFVVPYEEKSAPFSMASKSSFAELHIGWDPLPSKHVVPTDLPQEALMVQEFSRLVQNIRDAGGKPEGKWPAITRKTQVVMDAMKTSIDNEFSPVDVSS</sequence>
<reference evidence="4 5" key="1">
    <citation type="submission" date="2019-11" db="EMBL/GenBank/DDBJ databases">
        <title>Whole genome sequence of Oryza granulata.</title>
        <authorList>
            <person name="Li W."/>
        </authorList>
    </citation>
    <scope>NUCLEOTIDE SEQUENCE [LARGE SCALE GENOMIC DNA]</scope>
    <source>
        <strain evidence="5">cv. Menghai</strain>
        <tissue evidence="4">Leaf</tissue>
    </source>
</reference>
<evidence type="ECO:0000313" key="5">
    <source>
        <dbReference type="Proteomes" id="UP000479710"/>
    </source>
</evidence>
<dbReference type="AlphaFoldDB" id="A0A6G1E968"/>
<name>A0A6G1E968_9ORYZ</name>
<dbReference type="PANTHER" id="PTHR46368">
    <property type="match status" value="1"/>
</dbReference>
<dbReference type="Pfam" id="PF22725">
    <property type="entry name" value="GFO_IDH_MocA_C3"/>
    <property type="match status" value="1"/>
</dbReference>
<keyword evidence="5" id="KW-1185">Reference proteome</keyword>
<dbReference type="Gene3D" id="3.30.360.10">
    <property type="entry name" value="Dihydrodipicolinate Reductase, domain 2"/>
    <property type="match status" value="1"/>
</dbReference>
<dbReference type="PANTHER" id="PTHR46368:SF4">
    <property type="entry name" value="OS10G0403700 PROTEIN"/>
    <property type="match status" value="1"/>
</dbReference>
<comment type="caution">
    <text evidence="4">The sequence shown here is derived from an EMBL/GenBank/DDBJ whole genome shotgun (WGS) entry which is preliminary data.</text>
</comment>
<accession>A0A6G1E968</accession>
<dbReference type="InterPro" id="IPR000683">
    <property type="entry name" value="Gfo/Idh/MocA-like_OxRdtase_N"/>
</dbReference>
<dbReference type="EMBL" id="SPHZ02000004">
    <property type="protein sequence ID" value="KAF0921267.1"/>
    <property type="molecule type" value="Genomic_DNA"/>
</dbReference>
<feature type="domain" description="GFO/IDH/MocA-like oxidoreductase" evidence="3">
    <location>
        <begin position="156"/>
        <end position="278"/>
    </location>
</feature>